<feature type="region of interest" description="Disordered" evidence="1">
    <location>
        <begin position="34"/>
        <end position="66"/>
    </location>
</feature>
<keyword evidence="3" id="KW-1185">Reference proteome</keyword>
<dbReference type="Gramene" id="EOX91615">
    <property type="protein sequence ID" value="EOX91615"/>
    <property type="gene ID" value="TCM_000748"/>
</dbReference>
<dbReference type="Proteomes" id="UP000026915">
    <property type="component" value="Chromosome 1"/>
</dbReference>
<evidence type="ECO:0000313" key="2">
    <source>
        <dbReference type="EMBL" id="EOX91615.1"/>
    </source>
</evidence>
<dbReference type="AlphaFoldDB" id="A0A061DGX7"/>
<evidence type="ECO:0000313" key="3">
    <source>
        <dbReference type="Proteomes" id="UP000026915"/>
    </source>
</evidence>
<dbReference type="EMBL" id="CM001879">
    <property type="protein sequence ID" value="EOX91615.1"/>
    <property type="molecule type" value="Genomic_DNA"/>
</dbReference>
<dbReference type="HOGENOM" id="CLU_2487894_0_0_1"/>
<protein>
    <submittedName>
        <fullName evidence="2">Uncharacterized protein</fullName>
    </submittedName>
</protein>
<organism evidence="2 3">
    <name type="scientific">Theobroma cacao</name>
    <name type="common">Cacao</name>
    <name type="synonym">Cocoa</name>
    <dbReference type="NCBI Taxonomy" id="3641"/>
    <lineage>
        <taxon>Eukaryota</taxon>
        <taxon>Viridiplantae</taxon>
        <taxon>Streptophyta</taxon>
        <taxon>Embryophyta</taxon>
        <taxon>Tracheophyta</taxon>
        <taxon>Spermatophyta</taxon>
        <taxon>Magnoliopsida</taxon>
        <taxon>eudicotyledons</taxon>
        <taxon>Gunneridae</taxon>
        <taxon>Pentapetalae</taxon>
        <taxon>rosids</taxon>
        <taxon>malvids</taxon>
        <taxon>Malvales</taxon>
        <taxon>Malvaceae</taxon>
        <taxon>Byttnerioideae</taxon>
        <taxon>Theobroma</taxon>
    </lineage>
</organism>
<feature type="compositionally biased region" description="Polar residues" evidence="1">
    <location>
        <begin position="34"/>
        <end position="56"/>
    </location>
</feature>
<accession>A0A061DGX7</accession>
<proteinExistence type="predicted"/>
<dbReference type="InParanoid" id="A0A061DGX7"/>
<sequence length="87" mass="10093">MRAKIDRLEWCGLSLFNSIQPLCPNYAKRSTITIEGSQSEIDPNDQQPLRRNSGQKKSNKEEHEAPKIPLLHHLGFQLEYPNCIYRT</sequence>
<name>A0A061DGX7_THECC</name>
<gene>
    <name evidence="2" type="ORF">TCM_000748</name>
</gene>
<reference evidence="2 3" key="1">
    <citation type="journal article" date="2013" name="Genome Biol.">
        <title>The genome sequence of the most widely cultivated cacao type and its use to identify candidate genes regulating pod color.</title>
        <authorList>
            <person name="Motamayor J.C."/>
            <person name="Mockaitis K."/>
            <person name="Schmutz J."/>
            <person name="Haiminen N."/>
            <person name="Iii D.L."/>
            <person name="Cornejo O."/>
            <person name="Findley S.D."/>
            <person name="Zheng P."/>
            <person name="Utro F."/>
            <person name="Royaert S."/>
            <person name="Saski C."/>
            <person name="Jenkins J."/>
            <person name="Podicheti R."/>
            <person name="Zhao M."/>
            <person name="Scheffler B.E."/>
            <person name="Stack J.C."/>
            <person name="Feltus F.A."/>
            <person name="Mustiga G.M."/>
            <person name="Amores F."/>
            <person name="Phillips W."/>
            <person name="Marelli J.P."/>
            <person name="May G.D."/>
            <person name="Shapiro H."/>
            <person name="Ma J."/>
            <person name="Bustamante C.D."/>
            <person name="Schnell R.J."/>
            <person name="Main D."/>
            <person name="Gilbert D."/>
            <person name="Parida L."/>
            <person name="Kuhn D.N."/>
        </authorList>
    </citation>
    <scope>NUCLEOTIDE SEQUENCE [LARGE SCALE GENOMIC DNA]</scope>
    <source>
        <strain evidence="3">cv. Matina 1-6</strain>
    </source>
</reference>
<evidence type="ECO:0000256" key="1">
    <source>
        <dbReference type="SAM" id="MobiDB-lite"/>
    </source>
</evidence>